<keyword evidence="1" id="KW-0175">Coiled coil</keyword>
<dbReference type="Proteomes" id="UP000529728">
    <property type="component" value="Unassembled WGS sequence"/>
</dbReference>
<evidence type="ECO:0000313" key="4">
    <source>
        <dbReference type="EMBL" id="NWR50335.1"/>
    </source>
</evidence>
<accession>A0A7K4XTP8</accession>
<dbReference type="EMBL" id="VWZN01016976">
    <property type="protein sequence ID" value="NWR50335.1"/>
    <property type="molecule type" value="Genomic_DNA"/>
</dbReference>
<feature type="non-terminal residue" evidence="4">
    <location>
        <position position="2310"/>
    </location>
</feature>
<feature type="compositionally biased region" description="Basic and acidic residues" evidence="2">
    <location>
        <begin position="89"/>
        <end position="99"/>
    </location>
</feature>
<proteinExistence type="predicted"/>
<organism evidence="4 5">
    <name type="scientific">Regulus satrapa</name>
    <name type="common">Golden-crowned kinglet</name>
    <dbReference type="NCBI Taxonomy" id="13245"/>
    <lineage>
        <taxon>Eukaryota</taxon>
        <taxon>Metazoa</taxon>
        <taxon>Chordata</taxon>
        <taxon>Craniata</taxon>
        <taxon>Vertebrata</taxon>
        <taxon>Euteleostomi</taxon>
        <taxon>Archelosauria</taxon>
        <taxon>Archosauria</taxon>
        <taxon>Dinosauria</taxon>
        <taxon>Saurischia</taxon>
        <taxon>Theropoda</taxon>
        <taxon>Coelurosauria</taxon>
        <taxon>Aves</taxon>
        <taxon>Neognathae</taxon>
        <taxon>Neoaves</taxon>
        <taxon>Telluraves</taxon>
        <taxon>Australaves</taxon>
        <taxon>Passeriformes</taxon>
        <taxon>Regulidae</taxon>
        <taxon>Regulus</taxon>
    </lineage>
</organism>
<dbReference type="OrthoDB" id="1562405at2759"/>
<dbReference type="PANTHER" id="PTHR15678">
    <property type="entry name" value="ANTIGEN MLAA-22-RELATED"/>
    <property type="match status" value="1"/>
</dbReference>
<evidence type="ECO:0000256" key="1">
    <source>
        <dbReference type="SAM" id="Coils"/>
    </source>
</evidence>
<evidence type="ECO:0000256" key="2">
    <source>
        <dbReference type="SAM" id="MobiDB-lite"/>
    </source>
</evidence>
<feature type="region of interest" description="Disordered" evidence="2">
    <location>
        <begin position="691"/>
        <end position="720"/>
    </location>
</feature>
<evidence type="ECO:0000313" key="5">
    <source>
        <dbReference type="Proteomes" id="UP000529728"/>
    </source>
</evidence>
<sequence length="2310" mass="260959">RWLACRLAVTWCRQKLHAELKIGSFGFFWAQNISLKFQREQQTVEIDNVWISSKLSRELPRYFELCFGEVRIRTDLQKGPGFQPSVPEAPREADGNESRTDLTLKPSLLRLLSQLFSIHMDSINIMVLHVATSESLWHIQASQTRLLLNGNGKSLTCEVSLTKVNSKVLRSSQLDDTCLAELALALSLSLEISSKRRLVGVRLCVRTLQAELHEGLFCSPFLHHVTAGAQHSSVGEEPSTGEPSKSLSVLSRDTLKLIPRRVEMKLENTSMVLSMNSQKRHLTWSLKLLQFLYQREEEQIPLRNFTPNSDLDQMMPSATPHLCSSFPPDGLLLSQSRQRIVCLNSLKTSVQVTAIDLSAAVLLNTCIIHYRHQEFSHWLGLLAQEYRCRAVPVPSQGHKGSYPQILAPIILCASLSNVNVSVQLGDTPPFALGFNSISADYQHLRPQSVHQRAVLAVDHLCWRVGNDSHIQRAPHPPNMHVWGEALILDSFNLQGSYNQPLGMSSAKSDTLFLDCTIRGLQVESSDTCTECLARVLPLFCLQPAGAELAKQPPSASSEPWGLLWKVDLKVEDVNLFTLSAVVGALELRLDTLTVLGSAESCTVSVQGMVLALVKSITEKMQPCCKAPAIPNPVANLSVLSVTYHSSIRSLEVQCGEGLAVLWSPPDHMHLYHHTLATLQCHEALRSALGHRTLPSLPPESPVSHPATPAESPGPLQPKGAPPKRLLSLSLELSSAKLTAFVSEANFISLAAERTSVSWHGGALHGYCPELAAGFDGHSIFSFKEVEVKLLPELEEVVRHRDAFPTLRTLRNRGWAFSFASVTIEFPYQYDFSRTLDAAVGVQKWLKGLHRPGRPASTALPPDLLLKVTHFSWVFLDDVFEVKLRDNYELMKDESKESAKRLQLLDAKVAALRKQHGELLPARKIEELYASLEKKNIEIYIQRSRRLYANTPMRRALLTWTLAHLELVAMADESFHGTERVLEQMRDLDDVSPFPPEGLEMVTQWCRMMKGTVGSFFVRIRDYPRYLFEIRNWQLSGRLIGAEQCGQACSRRRQVLKLGLPWGDATVERNMPPLKFYHDFHCKSWRNGGLCGGVGTGQMAEPTFVSPAVISQYTIVWGPCWDPAWTLIGQCVDLLTKPSEDPSAPLPWWDKSRLLFHGDWHMDIEQANLHQLATEDPYNTTENMHWEWSQLSFHWKPGQFVFKGNLDINVRTASKYDDCCFLHLPDLCMTLDLQWLCHGNPHDHHGVVLRSPEFLPEVPVGQQYDSYRAFRSENLNLSIRMDLTQPSKEHSQPRILLYSSTLRWMQNFWATWTSVTRPICRGKLFNNMKPSKKKLGQHYKQLSYTALFPRLQVHYWASFAQQRGIQVECCQGHIFTRGTQRLIPQGERESCQQHLQVQRALADPCPCPPAGTVMRRLISEWSITQMVSDLSQVTVHLMASTCDENADHQLDTLVKKTHLLSLSSLTYQRHSNRTAEEELPLRDGDDGFHTHQLHLVDLRASWTTTNRDIAFGLYDGYKKAAVLKRNLSTEALKGLKIDTQLQAKKLKRGPLSAHSIPARVTAPITSGRPERASSGGAYMLQKLIEETDKFVVFTEEESGASEQLCGIAACQTDDIYNRNCLIELVNCQMVLRGAETEGCVIVSAAKAQLLQCQHHPAWYGDTLKQKTSWTCLLDGMQYFATTESSPSEGEHGQLWLEVKNIEEHRQRSLDSVQELMESGQAVGGMVSTTTDWNQPSEAQQTQQVQRIISRCSCRMYYISYSHDIDPELATQIKPPETPAHQEKEDLLKKQEGAVDTFTLIHHDLEISTNPAQYAMILDIVNNLLLHVEPKRKEHSEKKQRVRFQLEISSNPEEQRSSILHLQEAVRQHVAQIRQLEKQMYSNMKSLKDDSKNEILLDLNHRLQQQLSQEKADLQLESEELNILIRCFKDFQLQRANKMELRKQPEDVSVARRTEFYFAQARWRLTEEDGQLGIAELELQRFLYSKVNKSDDTAEHLLELGWVTMNNLLPNAVYKASGSWRSSSASWGPTGGLGRVACPHRRHPSSSLQVVLRPQSSCQSGRQLALRIFSKVRPPVGGISIKEHFEVNVVPLTIQLTHQFFHRMMGFFFPGRNVEEEEVGDEEDKSKLVTTGIPVVKPRQLIVADDSLGPGKGVAQGLNRTSGVRRSFRKAPEHPVDDIDKMKERAAMNNSFIYIKIPQVPLCVSYKGEKNSVDWGDLNLVLPCLEYHNNTWTWLDFAMAVKRDSRKALVAQVIKEKLRLKPAAGAEARGKLENKSDGTIQQQEEDEKARLLIGLSVGEKNPSKKSIFGRRK</sequence>
<name>A0A7K4XTP8_REGSA</name>
<dbReference type="Pfam" id="PF10344">
    <property type="entry name" value="Hobbit"/>
    <property type="match status" value="2"/>
</dbReference>
<feature type="coiled-coil region" evidence="1">
    <location>
        <begin position="1857"/>
        <end position="1922"/>
    </location>
</feature>
<dbReference type="SMART" id="SM01214">
    <property type="entry name" value="Fmp27_GFWDK"/>
    <property type="match status" value="1"/>
</dbReference>
<dbReference type="PANTHER" id="PTHR15678:SF6">
    <property type="entry name" value="BRIDGE-LIKE LIPID TRANSFER PROTEIN FAMILY MEMBER 2"/>
    <property type="match status" value="1"/>
</dbReference>
<dbReference type="InterPro" id="IPR045167">
    <property type="entry name" value="Hobbit"/>
</dbReference>
<feature type="region of interest" description="Disordered" evidence="2">
    <location>
        <begin position="78"/>
        <end position="99"/>
    </location>
</feature>
<feature type="domain" description="FMP27/BLTP2/Hobbit GFWDK motif-containing RBG unit" evidence="3">
    <location>
        <begin position="1021"/>
        <end position="1179"/>
    </location>
</feature>
<evidence type="ECO:0000259" key="3">
    <source>
        <dbReference type="SMART" id="SM01214"/>
    </source>
</evidence>
<feature type="region of interest" description="Disordered" evidence="2">
    <location>
        <begin position="2263"/>
        <end position="2282"/>
    </location>
</feature>
<reference evidence="4 5" key="1">
    <citation type="submission" date="2019-09" db="EMBL/GenBank/DDBJ databases">
        <title>Bird 10,000 Genomes (B10K) Project - Family phase.</title>
        <authorList>
            <person name="Zhang G."/>
        </authorList>
    </citation>
    <scope>NUCLEOTIDE SEQUENCE [LARGE SCALE GENOMIC DNA]</scope>
    <source>
        <strain evidence="4">B10K-DU-001-18</strain>
        <tissue evidence="4">Muscle</tissue>
    </source>
</reference>
<protein>
    <submittedName>
        <fullName evidence="4">K0100 protein</fullName>
    </submittedName>
</protein>
<gene>
    <name evidence="4" type="ORF">REGSAT_R13118</name>
</gene>
<dbReference type="InterPro" id="IPR019441">
    <property type="entry name" value="FMP27/BLTP2/Hobbit_GFWDK_RBG"/>
</dbReference>
<feature type="non-terminal residue" evidence="4">
    <location>
        <position position="1"/>
    </location>
</feature>
<comment type="caution">
    <text evidence="4">The sequence shown here is derived from an EMBL/GenBank/DDBJ whole genome shotgun (WGS) entry which is preliminary data.</text>
</comment>
<keyword evidence="5" id="KW-1185">Reference proteome</keyword>